<dbReference type="NCBIfam" id="TIGR02436">
    <property type="entry name" value="four helix bundle protein"/>
    <property type="match status" value="1"/>
</dbReference>
<dbReference type="InterPro" id="IPR012657">
    <property type="entry name" value="23S_rRNA-intervening_sequence"/>
</dbReference>
<evidence type="ECO:0000313" key="2">
    <source>
        <dbReference type="Proteomes" id="UP000786662"/>
    </source>
</evidence>
<protein>
    <submittedName>
        <fullName evidence="1">Four helix bundle protein</fullName>
    </submittedName>
</protein>
<gene>
    <name evidence="1" type="ORF">HYT38_01275</name>
</gene>
<dbReference type="InterPro" id="IPR036583">
    <property type="entry name" value="23S_rRNA_IVS_sf"/>
</dbReference>
<dbReference type="EMBL" id="JACOYY010000037">
    <property type="protein sequence ID" value="MBI2052295.1"/>
    <property type="molecule type" value="Genomic_DNA"/>
</dbReference>
<sequence length="123" mass="14087">MTNDKISNKKYDLEERTAKFGEEIIRFVDSLPKNDITKPIMGQLVRAGTSIGANYCEADDAESRKDFKHKIGIAKKEARETKHWLRMVSIASPPSTEKARRLWQEAKELHLIFNAIVNSTKKI</sequence>
<reference evidence="1" key="1">
    <citation type="submission" date="2020-07" db="EMBL/GenBank/DDBJ databases">
        <title>Huge and variable diversity of episymbiotic CPR bacteria and DPANN archaea in groundwater ecosystems.</title>
        <authorList>
            <person name="He C.Y."/>
            <person name="Keren R."/>
            <person name="Whittaker M."/>
            <person name="Farag I.F."/>
            <person name="Doudna J."/>
            <person name="Cate J.H.D."/>
            <person name="Banfield J.F."/>
        </authorList>
    </citation>
    <scope>NUCLEOTIDE SEQUENCE</scope>
    <source>
        <strain evidence="1">NC_groundwater_191_Ag_S-0.1um_45_8</strain>
    </source>
</reference>
<dbReference type="PIRSF" id="PIRSF035652">
    <property type="entry name" value="CHP02436"/>
    <property type="match status" value="1"/>
</dbReference>
<dbReference type="Gene3D" id="1.20.1440.60">
    <property type="entry name" value="23S rRNA-intervening sequence"/>
    <property type="match status" value="1"/>
</dbReference>
<accession>A0A9D6HTV2</accession>
<organism evidence="1 2">
    <name type="scientific">Candidatus Sungiibacteriota bacterium</name>
    <dbReference type="NCBI Taxonomy" id="2750080"/>
    <lineage>
        <taxon>Bacteria</taxon>
        <taxon>Candidatus Sungiibacteriota</taxon>
    </lineage>
</organism>
<dbReference type="Proteomes" id="UP000786662">
    <property type="component" value="Unassembled WGS sequence"/>
</dbReference>
<comment type="caution">
    <text evidence="1">The sequence shown here is derived from an EMBL/GenBank/DDBJ whole genome shotgun (WGS) entry which is preliminary data.</text>
</comment>
<dbReference type="SUPFAM" id="SSF158446">
    <property type="entry name" value="IVS-encoded protein-like"/>
    <property type="match status" value="1"/>
</dbReference>
<dbReference type="AlphaFoldDB" id="A0A9D6HTV2"/>
<evidence type="ECO:0000313" key="1">
    <source>
        <dbReference type="EMBL" id="MBI2052295.1"/>
    </source>
</evidence>
<dbReference type="PANTHER" id="PTHR38471">
    <property type="entry name" value="FOUR HELIX BUNDLE PROTEIN"/>
    <property type="match status" value="1"/>
</dbReference>
<proteinExistence type="predicted"/>
<name>A0A9D6HTV2_9BACT</name>
<dbReference type="PANTHER" id="PTHR38471:SF2">
    <property type="entry name" value="FOUR HELIX BUNDLE PROTEIN"/>
    <property type="match status" value="1"/>
</dbReference>
<dbReference type="Pfam" id="PF05635">
    <property type="entry name" value="23S_rRNA_IVP"/>
    <property type="match status" value="1"/>
</dbReference>